<dbReference type="RefSeq" id="XP_009226970.1">
    <property type="nucleotide sequence ID" value="XM_009228706.1"/>
</dbReference>
<dbReference type="AlphaFoldDB" id="J3PBF6"/>
<organism evidence="1">
    <name type="scientific">Gaeumannomyces tritici (strain R3-111a-1)</name>
    <name type="common">Wheat and barley take-all root rot fungus</name>
    <name type="synonym">Gaeumannomyces graminis var. tritici</name>
    <dbReference type="NCBI Taxonomy" id="644352"/>
    <lineage>
        <taxon>Eukaryota</taxon>
        <taxon>Fungi</taxon>
        <taxon>Dikarya</taxon>
        <taxon>Ascomycota</taxon>
        <taxon>Pezizomycotina</taxon>
        <taxon>Sordariomycetes</taxon>
        <taxon>Sordariomycetidae</taxon>
        <taxon>Magnaporthales</taxon>
        <taxon>Magnaporthaceae</taxon>
        <taxon>Gaeumannomyces</taxon>
    </lineage>
</organism>
<dbReference type="GeneID" id="20351287"/>
<reference evidence="1" key="3">
    <citation type="submission" date="2010-09" db="EMBL/GenBank/DDBJ databases">
        <title>Annotation of Gaeumannomyces graminis var. tritici R3-111a-1.</title>
        <authorList>
            <consortium name="The Broad Institute Genome Sequencing Platform"/>
            <person name="Ma L.-J."/>
            <person name="Dead R."/>
            <person name="Young S.K."/>
            <person name="Zeng Q."/>
            <person name="Gargeya S."/>
            <person name="Fitzgerald M."/>
            <person name="Haas B."/>
            <person name="Abouelleil A."/>
            <person name="Alvarado L."/>
            <person name="Arachchi H.M."/>
            <person name="Berlin A."/>
            <person name="Brown A."/>
            <person name="Chapman S.B."/>
            <person name="Chen Z."/>
            <person name="Dunbar C."/>
            <person name="Freedman E."/>
            <person name="Gearin G."/>
            <person name="Gellesch M."/>
            <person name="Goldberg J."/>
            <person name="Griggs A."/>
            <person name="Gujja S."/>
            <person name="Heiman D."/>
            <person name="Howarth C."/>
            <person name="Larson L."/>
            <person name="Lui A."/>
            <person name="MacDonald P.J.P."/>
            <person name="Mehta T."/>
            <person name="Montmayeur A."/>
            <person name="Murphy C."/>
            <person name="Neiman D."/>
            <person name="Pearson M."/>
            <person name="Priest M."/>
            <person name="Roberts A."/>
            <person name="Saif S."/>
            <person name="Shea T."/>
            <person name="Shenoy N."/>
            <person name="Sisk P."/>
            <person name="Stolte C."/>
            <person name="Sykes S."/>
            <person name="Yandava C."/>
            <person name="Wortman J."/>
            <person name="Nusbaum C."/>
            <person name="Birren B."/>
        </authorList>
    </citation>
    <scope>NUCLEOTIDE SEQUENCE</scope>
    <source>
        <strain evidence="1">R3-111a-1</strain>
    </source>
</reference>
<gene>
    <name evidence="2" type="primary">20351287</name>
    <name evidence="1" type="ORF">GGTG_10829</name>
</gene>
<protein>
    <submittedName>
        <fullName evidence="1 2">Uncharacterized protein</fullName>
    </submittedName>
</protein>
<proteinExistence type="predicted"/>
<reference evidence="3" key="1">
    <citation type="submission" date="2010-07" db="EMBL/GenBank/DDBJ databases">
        <title>The genome sequence of Gaeumannomyces graminis var. tritici strain R3-111a-1.</title>
        <authorList>
            <consortium name="The Broad Institute Genome Sequencing Platform"/>
            <person name="Ma L.-J."/>
            <person name="Dead R."/>
            <person name="Young S."/>
            <person name="Zeng Q."/>
            <person name="Koehrsen M."/>
            <person name="Alvarado L."/>
            <person name="Berlin A."/>
            <person name="Chapman S.B."/>
            <person name="Chen Z."/>
            <person name="Freedman E."/>
            <person name="Gellesch M."/>
            <person name="Goldberg J."/>
            <person name="Griggs A."/>
            <person name="Gujja S."/>
            <person name="Heilman E.R."/>
            <person name="Heiman D."/>
            <person name="Hepburn T."/>
            <person name="Howarth C."/>
            <person name="Jen D."/>
            <person name="Larson L."/>
            <person name="Mehta T."/>
            <person name="Neiman D."/>
            <person name="Pearson M."/>
            <person name="Roberts A."/>
            <person name="Saif S."/>
            <person name="Shea T."/>
            <person name="Shenoy N."/>
            <person name="Sisk P."/>
            <person name="Stolte C."/>
            <person name="Sykes S."/>
            <person name="Walk T."/>
            <person name="White J."/>
            <person name="Yandava C."/>
            <person name="Haas B."/>
            <person name="Nusbaum C."/>
            <person name="Birren B."/>
        </authorList>
    </citation>
    <scope>NUCLEOTIDE SEQUENCE [LARGE SCALE GENOMIC DNA]</scope>
    <source>
        <strain evidence="3">R3-111a-1</strain>
    </source>
</reference>
<dbReference type="VEuPathDB" id="FungiDB:GGTG_10829"/>
<accession>J3PBF6</accession>
<dbReference type="EMBL" id="GL385400">
    <property type="protein sequence ID" value="EJT71573.1"/>
    <property type="molecule type" value="Genomic_DNA"/>
</dbReference>
<evidence type="ECO:0000313" key="1">
    <source>
        <dbReference type="EMBL" id="EJT71573.1"/>
    </source>
</evidence>
<reference evidence="2" key="4">
    <citation type="journal article" date="2015" name="G3 (Bethesda)">
        <title>Genome sequences of three phytopathogenic species of the Magnaporthaceae family of fungi.</title>
        <authorList>
            <person name="Okagaki L.H."/>
            <person name="Nunes C.C."/>
            <person name="Sailsbery J."/>
            <person name="Clay B."/>
            <person name="Brown D."/>
            <person name="John T."/>
            <person name="Oh Y."/>
            <person name="Young N."/>
            <person name="Fitzgerald M."/>
            <person name="Haas B.J."/>
            <person name="Zeng Q."/>
            <person name="Young S."/>
            <person name="Adiconis X."/>
            <person name="Fan L."/>
            <person name="Levin J.Z."/>
            <person name="Mitchell T.K."/>
            <person name="Okubara P.A."/>
            <person name="Farman M.L."/>
            <person name="Kohn L.M."/>
            <person name="Birren B."/>
            <person name="Ma L.-J."/>
            <person name="Dean R.A."/>
        </authorList>
    </citation>
    <scope>NUCLEOTIDE SEQUENCE</scope>
    <source>
        <strain evidence="2">R3-111a-1</strain>
    </source>
</reference>
<reference evidence="2" key="5">
    <citation type="submission" date="2018-04" db="UniProtKB">
        <authorList>
            <consortium name="EnsemblFungi"/>
        </authorList>
    </citation>
    <scope>IDENTIFICATION</scope>
    <source>
        <strain evidence="2">R3-111a-1</strain>
    </source>
</reference>
<dbReference type="HOGENOM" id="CLU_2004081_0_0_1"/>
<keyword evidence="3" id="KW-1185">Reference proteome</keyword>
<dbReference type="EnsemblFungi" id="EJT71573">
    <property type="protein sequence ID" value="EJT71573"/>
    <property type="gene ID" value="GGTG_10829"/>
</dbReference>
<name>J3PBF6_GAET3</name>
<evidence type="ECO:0000313" key="2">
    <source>
        <dbReference type="EnsemblFungi" id="EJT71573"/>
    </source>
</evidence>
<sequence length="124" mass="13402">MSGRKERGTGATSPSFDIEIRPSLDDKSPVFMYGAPSNVSALPTAHRRALGVLAAAGRHELRPGAVPRLALDQRQAFARREGHGYPALLRPIDNGQYVFVEACWVTGLAFGEAKEMTPEVIEVA</sequence>
<evidence type="ECO:0000313" key="3">
    <source>
        <dbReference type="Proteomes" id="UP000006039"/>
    </source>
</evidence>
<reference evidence="1" key="2">
    <citation type="submission" date="2010-07" db="EMBL/GenBank/DDBJ databases">
        <authorList>
            <consortium name="The Broad Institute Genome Sequencing Platform"/>
            <consortium name="Broad Institute Genome Sequencing Center for Infectious Disease"/>
            <person name="Ma L.-J."/>
            <person name="Dead R."/>
            <person name="Young S."/>
            <person name="Zeng Q."/>
            <person name="Koehrsen M."/>
            <person name="Alvarado L."/>
            <person name="Berlin A."/>
            <person name="Chapman S.B."/>
            <person name="Chen Z."/>
            <person name="Freedman E."/>
            <person name="Gellesch M."/>
            <person name="Goldberg J."/>
            <person name="Griggs A."/>
            <person name="Gujja S."/>
            <person name="Heilman E.R."/>
            <person name="Heiman D."/>
            <person name="Hepburn T."/>
            <person name="Howarth C."/>
            <person name="Jen D."/>
            <person name="Larson L."/>
            <person name="Mehta T."/>
            <person name="Neiman D."/>
            <person name="Pearson M."/>
            <person name="Roberts A."/>
            <person name="Saif S."/>
            <person name="Shea T."/>
            <person name="Shenoy N."/>
            <person name="Sisk P."/>
            <person name="Stolte C."/>
            <person name="Sykes S."/>
            <person name="Walk T."/>
            <person name="White J."/>
            <person name="Yandava C."/>
            <person name="Haas B."/>
            <person name="Nusbaum C."/>
            <person name="Birren B."/>
        </authorList>
    </citation>
    <scope>NUCLEOTIDE SEQUENCE</scope>
    <source>
        <strain evidence="1">R3-111a-1</strain>
    </source>
</reference>
<dbReference type="Proteomes" id="UP000006039">
    <property type="component" value="Unassembled WGS sequence"/>
</dbReference>